<sequence length="68" mass="8418">QQANLRPFVRDMCEKKQVSKLLEFPFINFRRDFETILEFHARNHDIKESPNYSKICYTYYLSRQQNRD</sequence>
<comment type="caution">
    <text evidence="1">The sequence shown here is derived from an EMBL/GenBank/DDBJ whole genome shotgun (WGS) entry which is preliminary data.</text>
</comment>
<gene>
    <name evidence="1" type="ORF">RPERSI_LOCUS36956</name>
</gene>
<protein>
    <submittedName>
        <fullName evidence="1">2200_t:CDS:1</fullName>
    </submittedName>
</protein>
<evidence type="ECO:0000313" key="2">
    <source>
        <dbReference type="Proteomes" id="UP000789920"/>
    </source>
</evidence>
<proteinExistence type="predicted"/>
<feature type="non-terminal residue" evidence="1">
    <location>
        <position position="1"/>
    </location>
</feature>
<feature type="non-terminal residue" evidence="1">
    <location>
        <position position="68"/>
    </location>
</feature>
<dbReference type="EMBL" id="CAJVQC010180585">
    <property type="protein sequence ID" value="CAG8852202.1"/>
    <property type="molecule type" value="Genomic_DNA"/>
</dbReference>
<name>A0ACA9SY97_9GLOM</name>
<keyword evidence="2" id="KW-1185">Reference proteome</keyword>
<dbReference type="Proteomes" id="UP000789920">
    <property type="component" value="Unassembled WGS sequence"/>
</dbReference>
<evidence type="ECO:0000313" key="1">
    <source>
        <dbReference type="EMBL" id="CAG8852202.1"/>
    </source>
</evidence>
<accession>A0ACA9SY97</accession>
<reference evidence="1" key="1">
    <citation type="submission" date="2021-06" db="EMBL/GenBank/DDBJ databases">
        <authorList>
            <person name="Kallberg Y."/>
            <person name="Tangrot J."/>
            <person name="Rosling A."/>
        </authorList>
    </citation>
    <scope>NUCLEOTIDE SEQUENCE</scope>
    <source>
        <strain evidence="1">MA461A</strain>
    </source>
</reference>
<organism evidence="1 2">
    <name type="scientific">Racocetra persica</name>
    <dbReference type="NCBI Taxonomy" id="160502"/>
    <lineage>
        <taxon>Eukaryota</taxon>
        <taxon>Fungi</taxon>
        <taxon>Fungi incertae sedis</taxon>
        <taxon>Mucoromycota</taxon>
        <taxon>Glomeromycotina</taxon>
        <taxon>Glomeromycetes</taxon>
        <taxon>Diversisporales</taxon>
        <taxon>Gigasporaceae</taxon>
        <taxon>Racocetra</taxon>
    </lineage>
</organism>